<evidence type="ECO:0000256" key="3">
    <source>
        <dbReference type="ARBA" id="ARBA00022670"/>
    </source>
</evidence>
<reference evidence="12" key="1">
    <citation type="journal article" date="2019" name="Int. J. Syst. Evol. Microbiol.">
        <title>The Global Catalogue of Microorganisms (GCM) 10K type strain sequencing project: providing services to taxonomists for standard genome sequencing and annotation.</title>
        <authorList>
            <consortium name="The Broad Institute Genomics Platform"/>
            <consortium name="The Broad Institute Genome Sequencing Center for Infectious Disease"/>
            <person name="Wu L."/>
            <person name="Ma J."/>
        </authorList>
    </citation>
    <scope>NUCLEOTIDE SEQUENCE [LARGE SCALE GENOMIC DNA]</scope>
    <source>
        <strain evidence="12">JCM 13476</strain>
    </source>
</reference>
<gene>
    <name evidence="11" type="ORF">GCM10009093_24010</name>
</gene>
<evidence type="ECO:0000256" key="1">
    <source>
        <dbReference type="ARBA" id="ARBA00001947"/>
    </source>
</evidence>
<keyword evidence="7" id="KW-0482">Metalloprotease</keyword>
<evidence type="ECO:0000256" key="4">
    <source>
        <dbReference type="ARBA" id="ARBA00022723"/>
    </source>
</evidence>
<evidence type="ECO:0000259" key="9">
    <source>
        <dbReference type="Pfam" id="PF01431"/>
    </source>
</evidence>
<evidence type="ECO:0000256" key="7">
    <source>
        <dbReference type="ARBA" id="ARBA00023049"/>
    </source>
</evidence>
<name>A0ABP3ICD8_9CAUL</name>
<comment type="caution">
    <text evidence="11">The sequence shown here is derived from an EMBL/GenBank/DDBJ whole genome shotgun (WGS) entry which is preliminary data.</text>
</comment>
<dbReference type="SUPFAM" id="SSF55486">
    <property type="entry name" value="Metalloproteases ('zincins'), catalytic domain"/>
    <property type="match status" value="1"/>
</dbReference>
<dbReference type="PANTHER" id="PTHR11733">
    <property type="entry name" value="ZINC METALLOPROTEASE FAMILY M13 NEPRILYSIN-RELATED"/>
    <property type="match status" value="1"/>
</dbReference>
<dbReference type="Pfam" id="PF05649">
    <property type="entry name" value="Peptidase_M13_N"/>
    <property type="match status" value="1"/>
</dbReference>
<evidence type="ECO:0000256" key="5">
    <source>
        <dbReference type="ARBA" id="ARBA00022801"/>
    </source>
</evidence>
<proteinExistence type="inferred from homology"/>
<keyword evidence="8" id="KW-0732">Signal</keyword>
<dbReference type="InterPro" id="IPR018497">
    <property type="entry name" value="Peptidase_M13_C"/>
</dbReference>
<comment type="cofactor">
    <cofactor evidence="1">
        <name>Zn(2+)</name>
        <dbReference type="ChEBI" id="CHEBI:29105"/>
    </cofactor>
</comment>
<keyword evidence="6" id="KW-0862">Zinc</keyword>
<evidence type="ECO:0000259" key="10">
    <source>
        <dbReference type="Pfam" id="PF05649"/>
    </source>
</evidence>
<dbReference type="Proteomes" id="UP001500791">
    <property type="component" value="Unassembled WGS sequence"/>
</dbReference>
<keyword evidence="12" id="KW-1185">Reference proteome</keyword>
<feature type="domain" description="Peptidase M13 C-terminal" evidence="9">
    <location>
        <begin position="469"/>
        <end position="670"/>
    </location>
</feature>
<dbReference type="PROSITE" id="PS51885">
    <property type="entry name" value="NEPRILYSIN"/>
    <property type="match status" value="1"/>
</dbReference>
<dbReference type="PRINTS" id="PR00786">
    <property type="entry name" value="NEPRILYSIN"/>
</dbReference>
<keyword evidence="3" id="KW-0645">Protease</keyword>
<dbReference type="InterPro" id="IPR024079">
    <property type="entry name" value="MetalloPept_cat_dom_sf"/>
</dbReference>
<dbReference type="InterPro" id="IPR042089">
    <property type="entry name" value="Peptidase_M13_dom_2"/>
</dbReference>
<sequence>MKKHLLCAVALSACLTAPCVASAQSAHFQPWGFDLEGRDLSVRPGDDFNAYANGTYLANVEIPADKTRFGPFDALYENAQGQLRAIIEESAANPNTDNARKVGALYASFMNEAAVDAKGAAPMAADLASVKAATSHSDIARLMGGSNDGFGSSIFGLGVMEDMKNSSINSLYLGIGSLGLPDRDYYLSDSFAPQRAAYQAYIGRMLTMAGWDNAEQAASDIMAFETALAQKHWPIADRRQFDKLYNPIAATELSTFAPGFDWAAFLNASKVGDVAQVVMMENTALPGMAEVFAATDLNTLKAWQAFNIIDGASPYLSKDFVDARFEFRNKTLRGQPENRPRWNRGVALVDGSLSEVLGQEYVARHFPASSKAQMEELVGNLIATMRDRLTHLEWMAPATRTEALAKLDSFRPKIGYPDKWRSYDALNVSADDLYGNIERISAFDWAYNRAKIGQAVDLEEWGMSPQTVNAYYHPLRNEIVFPAAILQPPFFDPNADAAVNYGGIGAVIGHEIMHGFDDQGRKTDAKGQLRDWWTAEDAARFDVEAKKLGALYAAQQPLPGVAINPDLTMGENIADLGGLVLAHAAYNRSLNGQAAPVMDGVTAEQRLFLGWAQVWRDKIRDETLREYLATDPHSPGAARAATPPRSIDAWYDAFGITADQKQYLKPEDRVRIW</sequence>
<dbReference type="InterPro" id="IPR000718">
    <property type="entry name" value="Peptidase_M13"/>
</dbReference>
<dbReference type="RefSeq" id="WP_167177912.1">
    <property type="nucleotide sequence ID" value="NZ_BAAAEJ010000008.1"/>
</dbReference>
<dbReference type="Pfam" id="PF01431">
    <property type="entry name" value="Peptidase_M13"/>
    <property type="match status" value="1"/>
</dbReference>
<evidence type="ECO:0000256" key="8">
    <source>
        <dbReference type="SAM" id="SignalP"/>
    </source>
</evidence>
<evidence type="ECO:0000256" key="2">
    <source>
        <dbReference type="ARBA" id="ARBA00007357"/>
    </source>
</evidence>
<dbReference type="PANTHER" id="PTHR11733:SF167">
    <property type="entry name" value="FI17812P1-RELATED"/>
    <property type="match status" value="1"/>
</dbReference>
<evidence type="ECO:0000256" key="6">
    <source>
        <dbReference type="ARBA" id="ARBA00022833"/>
    </source>
</evidence>
<feature type="domain" description="Peptidase M13 N-terminal" evidence="10">
    <location>
        <begin position="44"/>
        <end position="417"/>
    </location>
</feature>
<dbReference type="CDD" id="cd08662">
    <property type="entry name" value="M13"/>
    <property type="match status" value="1"/>
</dbReference>
<keyword evidence="4" id="KW-0479">Metal-binding</keyword>
<keyword evidence="5" id="KW-0378">Hydrolase</keyword>
<dbReference type="Gene3D" id="3.40.390.10">
    <property type="entry name" value="Collagenase (Catalytic Domain)"/>
    <property type="match status" value="1"/>
</dbReference>
<comment type="similarity">
    <text evidence="2">Belongs to the peptidase M13 family.</text>
</comment>
<feature type="signal peptide" evidence="8">
    <location>
        <begin position="1"/>
        <end position="23"/>
    </location>
</feature>
<dbReference type="EMBL" id="BAAAEJ010000008">
    <property type="protein sequence ID" value="GAA0396563.1"/>
    <property type="molecule type" value="Genomic_DNA"/>
</dbReference>
<dbReference type="InterPro" id="IPR008753">
    <property type="entry name" value="Peptidase_M13_N"/>
</dbReference>
<protein>
    <submittedName>
        <fullName evidence="11">M13 family metallopeptidase</fullName>
    </submittedName>
</protein>
<dbReference type="Gene3D" id="1.10.1380.10">
    <property type="entry name" value="Neutral endopeptidase , domain2"/>
    <property type="match status" value="1"/>
</dbReference>
<feature type="chain" id="PRO_5046614765" evidence="8">
    <location>
        <begin position="24"/>
        <end position="673"/>
    </location>
</feature>
<accession>A0ABP3ICD8</accession>
<evidence type="ECO:0000313" key="12">
    <source>
        <dbReference type="Proteomes" id="UP001500791"/>
    </source>
</evidence>
<evidence type="ECO:0000313" key="11">
    <source>
        <dbReference type="EMBL" id="GAA0396563.1"/>
    </source>
</evidence>
<organism evidence="11 12">
    <name type="scientific">Brevundimonas terrae</name>
    <dbReference type="NCBI Taxonomy" id="363631"/>
    <lineage>
        <taxon>Bacteria</taxon>
        <taxon>Pseudomonadati</taxon>
        <taxon>Pseudomonadota</taxon>
        <taxon>Alphaproteobacteria</taxon>
        <taxon>Caulobacterales</taxon>
        <taxon>Caulobacteraceae</taxon>
        <taxon>Brevundimonas</taxon>
    </lineage>
</organism>